<evidence type="ECO:0000256" key="1">
    <source>
        <dbReference type="SAM" id="MobiDB-lite"/>
    </source>
</evidence>
<reference evidence="3" key="1">
    <citation type="submission" date="2025-08" db="UniProtKB">
        <authorList>
            <consortium name="RefSeq"/>
        </authorList>
    </citation>
    <scope>IDENTIFICATION</scope>
</reference>
<protein>
    <submittedName>
        <fullName evidence="3">Uncharacterized protein LOC117363588</fullName>
    </submittedName>
</protein>
<dbReference type="AlphaFoldDB" id="A0A6P8RQ18"/>
<proteinExistence type="predicted"/>
<organism evidence="2 3">
    <name type="scientific">Geotrypetes seraphini</name>
    <name type="common">Gaboon caecilian</name>
    <name type="synonym">Caecilia seraphini</name>
    <dbReference type="NCBI Taxonomy" id="260995"/>
    <lineage>
        <taxon>Eukaryota</taxon>
        <taxon>Metazoa</taxon>
        <taxon>Chordata</taxon>
        <taxon>Craniata</taxon>
        <taxon>Vertebrata</taxon>
        <taxon>Euteleostomi</taxon>
        <taxon>Amphibia</taxon>
        <taxon>Gymnophiona</taxon>
        <taxon>Geotrypetes</taxon>
    </lineage>
</organism>
<sequence length="348" mass="38947">MSIMEGSHTTLQLLPPITELWYISLYFPRPRAGGFTHCSTVQERARNTGNCWEPQEKLWTAKRRAHWDVTLRELLTQLHRLSAEEEKLLASLLSSHLLLHSSMGNQDEKLQKEDDSASPQDLADEKRPDSRIKKSRTFSRRRESLGGFLNTKIQRKVSGGQESLGAVSKDIPAWKEGGLSDSGLQGSSACSWLHSVENKDESVVLEINNQMGKQRKARCLLESTRNTDSDTDHGNSLYEFDNDIFTDCQGLSQSQDVLGNVAHIREVLQPRENIPCLKCSLQDSLLERSRTLSLSSTENHDWGIESHILQTGPAVAPEAGVSLEQQRTTDTASSSELQWLPPGDQGYP</sequence>
<feature type="region of interest" description="Disordered" evidence="1">
    <location>
        <begin position="106"/>
        <end position="139"/>
    </location>
</feature>
<dbReference type="RefSeq" id="XP_033807489.1">
    <property type="nucleotide sequence ID" value="XM_033951598.1"/>
</dbReference>
<keyword evidence="2" id="KW-1185">Reference proteome</keyword>
<dbReference type="KEGG" id="gsh:117363588"/>
<feature type="compositionally biased region" description="Polar residues" evidence="1">
    <location>
        <begin position="323"/>
        <end position="337"/>
    </location>
</feature>
<name>A0A6P8RQ18_GEOSA</name>
<dbReference type="Proteomes" id="UP000515159">
    <property type="component" value="Chromosome 7"/>
</dbReference>
<feature type="compositionally biased region" description="Basic and acidic residues" evidence="1">
    <location>
        <begin position="106"/>
        <end position="115"/>
    </location>
</feature>
<evidence type="ECO:0000313" key="2">
    <source>
        <dbReference type="Proteomes" id="UP000515159"/>
    </source>
</evidence>
<dbReference type="GeneID" id="117363588"/>
<dbReference type="OrthoDB" id="427644at2759"/>
<accession>A0A6P8RQ18</accession>
<gene>
    <name evidence="3" type="primary">LOC117363588</name>
</gene>
<feature type="compositionally biased region" description="Basic and acidic residues" evidence="1">
    <location>
        <begin position="123"/>
        <end position="132"/>
    </location>
</feature>
<dbReference type="InParanoid" id="A0A6P8RQ18"/>
<evidence type="ECO:0000313" key="3">
    <source>
        <dbReference type="RefSeq" id="XP_033807489.1"/>
    </source>
</evidence>
<feature type="region of interest" description="Disordered" evidence="1">
    <location>
        <begin position="316"/>
        <end position="348"/>
    </location>
</feature>